<reference evidence="2" key="2">
    <citation type="submission" date="2021-04" db="EMBL/GenBank/DDBJ databases">
        <authorList>
            <person name="Gilroy R."/>
        </authorList>
    </citation>
    <scope>NUCLEOTIDE SEQUENCE</scope>
    <source>
        <strain evidence="2">421</strain>
    </source>
</reference>
<dbReference type="Gene3D" id="3.40.630.30">
    <property type="match status" value="1"/>
</dbReference>
<dbReference type="InterPro" id="IPR016181">
    <property type="entry name" value="Acyl_CoA_acyltransferase"/>
</dbReference>
<comment type="caution">
    <text evidence="2">The sequence shown here is derived from an EMBL/GenBank/DDBJ whole genome shotgun (WGS) entry which is preliminary data.</text>
</comment>
<evidence type="ECO:0000313" key="2">
    <source>
        <dbReference type="EMBL" id="HIW85288.1"/>
    </source>
</evidence>
<sequence length="178" mass="20175">MYELIIPKEPILKTERLILRPLTVADAQAVFEWGSDPIVNRFMSYPLLTSTKQAIEWLNSVETDKTEWNWGFVRKDNGKLIGSGSIGPNVDMPGYWGIGYNIRYDCWNKGYTTEAMKAVIQFAHHELGVNKICSDHAVGNPASGRVMEKCGLKFHHMGEYSKTDGSAVFKAKYYTLDF</sequence>
<evidence type="ECO:0000259" key="1">
    <source>
        <dbReference type="PROSITE" id="PS51186"/>
    </source>
</evidence>
<dbReference type="PANTHER" id="PTHR43792">
    <property type="entry name" value="GNAT FAMILY, PUTATIVE (AFU_ORTHOLOGUE AFUA_3G00765)-RELATED-RELATED"/>
    <property type="match status" value="1"/>
</dbReference>
<gene>
    <name evidence="2" type="ORF">IAA48_02220</name>
</gene>
<name>A0A9D1UFD2_9FIRM</name>
<evidence type="ECO:0000313" key="3">
    <source>
        <dbReference type="Proteomes" id="UP000824205"/>
    </source>
</evidence>
<feature type="domain" description="N-acetyltransferase" evidence="1">
    <location>
        <begin position="17"/>
        <end position="175"/>
    </location>
</feature>
<dbReference type="PROSITE" id="PS51186">
    <property type="entry name" value="GNAT"/>
    <property type="match status" value="1"/>
</dbReference>
<dbReference type="AlphaFoldDB" id="A0A9D1UFD2"/>
<dbReference type="GO" id="GO:0016747">
    <property type="term" value="F:acyltransferase activity, transferring groups other than amino-acyl groups"/>
    <property type="evidence" value="ECO:0007669"/>
    <property type="project" value="InterPro"/>
</dbReference>
<protein>
    <submittedName>
        <fullName evidence="2">GNAT family N-acetyltransferase</fullName>
    </submittedName>
</protein>
<dbReference type="Pfam" id="PF13302">
    <property type="entry name" value="Acetyltransf_3"/>
    <property type="match status" value="1"/>
</dbReference>
<dbReference type="InterPro" id="IPR000182">
    <property type="entry name" value="GNAT_dom"/>
</dbReference>
<organism evidence="2 3">
    <name type="scientific">Candidatus Eubacterium faecipullorum</name>
    <dbReference type="NCBI Taxonomy" id="2838571"/>
    <lineage>
        <taxon>Bacteria</taxon>
        <taxon>Bacillati</taxon>
        <taxon>Bacillota</taxon>
        <taxon>Clostridia</taxon>
        <taxon>Eubacteriales</taxon>
        <taxon>Eubacteriaceae</taxon>
        <taxon>Eubacterium</taxon>
    </lineage>
</organism>
<dbReference type="SUPFAM" id="SSF55729">
    <property type="entry name" value="Acyl-CoA N-acyltransferases (Nat)"/>
    <property type="match status" value="1"/>
</dbReference>
<dbReference type="EMBL" id="DXGE01000011">
    <property type="protein sequence ID" value="HIW85288.1"/>
    <property type="molecule type" value="Genomic_DNA"/>
</dbReference>
<dbReference type="PANTHER" id="PTHR43792:SF16">
    <property type="entry name" value="N-ACETYLTRANSFERASE DOMAIN-CONTAINING PROTEIN"/>
    <property type="match status" value="1"/>
</dbReference>
<reference evidence="2" key="1">
    <citation type="journal article" date="2021" name="PeerJ">
        <title>Extensive microbial diversity within the chicken gut microbiome revealed by metagenomics and culture.</title>
        <authorList>
            <person name="Gilroy R."/>
            <person name="Ravi A."/>
            <person name="Getino M."/>
            <person name="Pursley I."/>
            <person name="Horton D.L."/>
            <person name="Alikhan N.F."/>
            <person name="Baker D."/>
            <person name="Gharbi K."/>
            <person name="Hall N."/>
            <person name="Watson M."/>
            <person name="Adriaenssens E.M."/>
            <person name="Foster-Nyarko E."/>
            <person name="Jarju S."/>
            <person name="Secka A."/>
            <person name="Antonio M."/>
            <person name="Oren A."/>
            <person name="Chaudhuri R.R."/>
            <person name="La Ragione R."/>
            <person name="Hildebrand F."/>
            <person name="Pallen M.J."/>
        </authorList>
    </citation>
    <scope>NUCLEOTIDE SEQUENCE</scope>
    <source>
        <strain evidence="2">421</strain>
    </source>
</reference>
<accession>A0A9D1UFD2</accession>
<dbReference type="Proteomes" id="UP000824205">
    <property type="component" value="Unassembled WGS sequence"/>
</dbReference>
<dbReference type="InterPro" id="IPR051531">
    <property type="entry name" value="N-acetyltransferase"/>
</dbReference>
<proteinExistence type="predicted"/>